<accession>A0A517MT61</accession>
<keyword evidence="1" id="KW-0732">Signal</keyword>
<keyword evidence="4" id="KW-1185">Reference proteome</keyword>
<name>A0A517MT61_9BACT</name>
<dbReference type="Pfam" id="PF07589">
    <property type="entry name" value="PEP-CTERM"/>
    <property type="match status" value="1"/>
</dbReference>
<evidence type="ECO:0000259" key="2">
    <source>
        <dbReference type="Pfam" id="PF07589"/>
    </source>
</evidence>
<dbReference type="Proteomes" id="UP000319852">
    <property type="component" value="Chromosome"/>
</dbReference>
<feature type="signal peptide" evidence="1">
    <location>
        <begin position="1"/>
        <end position="22"/>
    </location>
</feature>
<protein>
    <recommendedName>
        <fullName evidence="2">Ice-binding protein C-terminal domain-containing protein</fullName>
    </recommendedName>
</protein>
<organism evidence="3 4">
    <name type="scientific">Adhaeretor mobilis</name>
    <dbReference type="NCBI Taxonomy" id="1930276"/>
    <lineage>
        <taxon>Bacteria</taxon>
        <taxon>Pseudomonadati</taxon>
        <taxon>Planctomycetota</taxon>
        <taxon>Planctomycetia</taxon>
        <taxon>Pirellulales</taxon>
        <taxon>Lacipirellulaceae</taxon>
        <taxon>Adhaeretor</taxon>
    </lineage>
</organism>
<sequence precursor="true">MQRLFLIASFVYLLAFTTNASAAIVPTHDATIVANGDAPDDGMNLTLDTSTNREWLDLTLSDGMSFNSVAAQLGPGAVFEGFQIASTPEAVQFLQNLGLSTTLFPGMTDLADGGTAAAAAIGLLGESGLVGGVSFSQATTSEAWPGPGNQRVIAIRNNGVTSTIQAGGVGSATAGAQIGHFLYRSTVPEPASVALFASCGFALLASRRRNPLS</sequence>
<dbReference type="KEGG" id="amob:HG15A2_13370"/>
<dbReference type="InterPro" id="IPR013424">
    <property type="entry name" value="Ice-binding_C"/>
</dbReference>
<dbReference type="RefSeq" id="WP_145058953.1">
    <property type="nucleotide sequence ID" value="NZ_CP036263.1"/>
</dbReference>
<dbReference type="AlphaFoldDB" id="A0A517MT61"/>
<feature type="domain" description="Ice-binding protein C-terminal" evidence="2">
    <location>
        <begin position="186"/>
        <end position="209"/>
    </location>
</feature>
<gene>
    <name evidence="3" type="ORF">HG15A2_13370</name>
</gene>
<proteinExistence type="predicted"/>
<evidence type="ECO:0000256" key="1">
    <source>
        <dbReference type="SAM" id="SignalP"/>
    </source>
</evidence>
<feature type="chain" id="PRO_5021876335" description="Ice-binding protein C-terminal domain-containing protein" evidence="1">
    <location>
        <begin position="23"/>
        <end position="213"/>
    </location>
</feature>
<evidence type="ECO:0000313" key="4">
    <source>
        <dbReference type="Proteomes" id="UP000319852"/>
    </source>
</evidence>
<dbReference type="EMBL" id="CP036263">
    <property type="protein sequence ID" value="QDS98065.1"/>
    <property type="molecule type" value="Genomic_DNA"/>
</dbReference>
<dbReference type="OrthoDB" id="6228092at2"/>
<reference evidence="3 4" key="1">
    <citation type="submission" date="2019-02" db="EMBL/GenBank/DDBJ databases">
        <title>Deep-cultivation of Planctomycetes and their phenomic and genomic characterization uncovers novel biology.</title>
        <authorList>
            <person name="Wiegand S."/>
            <person name="Jogler M."/>
            <person name="Boedeker C."/>
            <person name="Pinto D."/>
            <person name="Vollmers J."/>
            <person name="Rivas-Marin E."/>
            <person name="Kohn T."/>
            <person name="Peeters S.H."/>
            <person name="Heuer A."/>
            <person name="Rast P."/>
            <person name="Oberbeckmann S."/>
            <person name="Bunk B."/>
            <person name="Jeske O."/>
            <person name="Meyerdierks A."/>
            <person name="Storesund J.E."/>
            <person name="Kallscheuer N."/>
            <person name="Luecker S."/>
            <person name="Lage O.M."/>
            <person name="Pohl T."/>
            <person name="Merkel B.J."/>
            <person name="Hornburger P."/>
            <person name="Mueller R.-W."/>
            <person name="Bruemmer F."/>
            <person name="Labrenz M."/>
            <person name="Spormann A.M."/>
            <person name="Op den Camp H."/>
            <person name="Overmann J."/>
            <person name="Amann R."/>
            <person name="Jetten M.S.M."/>
            <person name="Mascher T."/>
            <person name="Medema M.H."/>
            <person name="Devos D.P."/>
            <person name="Kaster A.-K."/>
            <person name="Ovreas L."/>
            <person name="Rohde M."/>
            <person name="Galperin M.Y."/>
            <person name="Jogler C."/>
        </authorList>
    </citation>
    <scope>NUCLEOTIDE SEQUENCE [LARGE SCALE GENOMIC DNA]</scope>
    <source>
        <strain evidence="3 4">HG15A2</strain>
    </source>
</reference>
<evidence type="ECO:0000313" key="3">
    <source>
        <dbReference type="EMBL" id="QDS98065.1"/>
    </source>
</evidence>